<accession>A0ABT5V9W1</accession>
<feature type="transmembrane region" description="Helical" evidence="8">
    <location>
        <begin position="20"/>
        <end position="43"/>
    </location>
</feature>
<evidence type="ECO:0000256" key="5">
    <source>
        <dbReference type="ARBA" id="ARBA00022989"/>
    </source>
</evidence>
<reference evidence="10" key="1">
    <citation type="submission" date="2024-05" db="EMBL/GenBank/DDBJ databases">
        <title>Alkalihalobacillus sp. strain MEB203 novel alkaliphilic bacterium from Lonar Lake, India.</title>
        <authorList>
            <person name="Joshi A."/>
            <person name="Thite S."/>
            <person name="Mengade P."/>
        </authorList>
    </citation>
    <scope>NUCLEOTIDE SEQUENCE</scope>
    <source>
        <strain evidence="10">MEB 203</strain>
    </source>
</reference>
<keyword evidence="6 8" id="KW-0472">Membrane</keyword>
<feature type="domain" description="Phosphatidic acid phosphatase type 2/haloperoxidase" evidence="9">
    <location>
        <begin position="52"/>
        <end position="152"/>
    </location>
</feature>
<dbReference type="InterPro" id="IPR000326">
    <property type="entry name" value="PAP2/HPO"/>
</dbReference>
<evidence type="ECO:0000313" key="11">
    <source>
        <dbReference type="Proteomes" id="UP001148125"/>
    </source>
</evidence>
<comment type="caution">
    <text evidence="10">The sequence shown here is derived from an EMBL/GenBank/DDBJ whole genome shotgun (WGS) entry which is preliminary data.</text>
</comment>
<dbReference type="SUPFAM" id="SSF48317">
    <property type="entry name" value="Acid phosphatase/Vanadium-dependent haloperoxidase"/>
    <property type="match status" value="1"/>
</dbReference>
<evidence type="ECO:0000256" key="8">
    <source>
        <dbReference type="SAM" id="Phobius"/>
    </source>
</evidence>
<evidence type="ECO:0000256" key="6">
    <source>
        <dbReference type="ARBA" id="ARBA00023136"/>
    </source>
</evidence>
<evidence type="ECO:0000256" key="3">
    <source>
        <dbReference type="ARBA" id="ARBA00022801"/>
    </source>
</evidence>
<evidence type="ECO:0000256" key="1">
    <source>
        <dbReference type="ARBA" id="ARBA00004477"/>
    </source>
</evidence>
<evidence type="ECO:0000259" key="9">
    <source>
        <dbReference type="SMART" id="SM00014"/>
    </source>
</evidence>
<evidence type="ECO:0000256" key="4">
    <source>
        <dbReference type="ARBA" id="ARBA00022824"/>
    </source>
</evidence>
<comment type="similarity">
    <text evidence="7">Belongs to the type 2 lipid phosphate phosphatase family.</text>
</comment>
<feature type="transmembrane region" description="Helical" evidence="8">
    <location>
        <begin position="167"/>
        <end position="192"/>
    </location>
</feature>
<dbReference type="PANTHER" id="PTHR14969">
    <property type="entry name" value="SPHINGOSINE-1-PHOSPHATE PHOSPHOHYDROLASE"/>
    <property type="match status" value="1"/>
</dbReference>
<keyword evidence="5 8" id="KW-1133">Transmembrane helix</keyword>
<feature type="transmembrane region" description="Helical" evidence="8">
    <location>
        <begin position="50"/>
        <end position="67"/>
    </location>
</feature>
<gene>
    <name evidence="10" type="ORF">N7Z68_02535</name>
</gene>
<dbReference type="EMBL" id="JAOTPO010000001">
    <property type="protein sequence ID" value="MDE5412264.1"/>
    <property type="molecule type" value="Genomic_DNA"/>
</dbReference>
<dbReference type="SMART" id="SM00014">
    <property type="entry name" value="acidPPc"/>
    <property type="match status" value="1"/>
</dbReference>
<evidence type="ECO:0000256" key="2">
    <source>
        <dbReference type="ARBA" id="ARBA00022692"/>
    </source>
</evidence>
<feature type="transmembrane region" description="Helical" evidence="8">
    <location>
        <begin position="213"/>
        <end position="233"/>
    </location>
</feature>
<name>A0ABT5V9W1_9BACI</name>
<keyword evidence="4" id="KW-0256">Endoplasmic reticulum</keyword>
<proteinExistence type="inferred from homology"/>
<feature type="transmembrane region" description="Helical" evidence="8">
    <location>
        <begin position="110"/>
        <end position="128"/>
    </location>
</feature>
<dbReference type="Pfam" id="PF01569">
    <property type="entry name" value="PAP2"/>
    <property type="match status" value="1"/>
</dbReference>
<dbReference type="Proteomes" id="UP001148125">
    <property type="component" value="Unassembled WGS sequence"/>
</dbReference>
<dbReference type="Gene3D" id="1.20.144.10">
    <property type="entry name" value="Phosphatidic acid phosphatase type 2/haloperoxidase"/>
    <property type="match status" value="1"/>
</dbReference>
<keyword evidence="2 8" id="KW-0812">Transmembrane</keyword>
<keyword evidence="3" id="KW-0378">Hydrolase</keyword>
<organism evidence="10 11">
    <name type="scientific">Alkalihalobacterium chitinilyticum</name>
    <dbReference type="NCBI Taxonomy" id="2980103"/>
    <lineage>
        <taxon>Bacteria</taxon>
        <taxon>Bacillati</taxon>
        <taxon>Bacillota</taxon>
        <taxon>Bacilli</taxon>
        <taxon>Bacillales</taxon>
        <taxon>Bacillaceae</taxon>
        <taxon>Alkalihalobacterium</taxon>
    </lineage>
</organism>
<keyword evidence="11" id="KW-1185">Reference proteome</keyword>
<feature type="transmembrane region" description="Helical" evidence="8">
    <location>
        <begin position="135"/>
        <end position="155"/>
    </location>
</feature>
<evidence type="ECO:0000256" key="7">
    <source>
        <dbReference type="ARBA" id="ARBA00038324"/>
    </source>
</evidence>
<feature type="transmembrane region" description="Helical" evidence="8">
    <location>
        <begin position="245"/>
        <end position="266"/>
    </location>
</feature>
<dbReference type="InterPro" id="IPR036938">
    <property type="entry name" value="PAP2/HPO_sf"/>
</dbReference>
<protein>
    <submittedName>
        <fullName evidence="10">Phosphatase PAP2 family protein</fullName>
    </submittedName>
</protein>
<evidence type="ECO:0000313" key="10">
    <source>
        <dbReference type="EMBL" id="MDE5412264.1"/>
    </source>
</evidence>
<dbReference type="PANTHER" id="PTHR14969:SF28">
    <property type="entry name" value="DIHYDROSPHINGOSINE 1-PHOSPHATE PHOSPHATASE LCB3-RELATED"/>
    <property type="match status" value="1"/>
</dbReference>
<comment type="subcellular location">
    <subcellularLocation>
        <location evidence="1">Endoplasmic reticulum membrane</location>
        <topology evidence="1">Multi-pass membrane protein</topology>
    </subcellularLocation>
</comment>
<dbReference type="RefSeq" id="WP_275116879.1">
    <property type="nucleotide sequence ID" value="NZ_JAOTPO010000001.1"/>
</dbReference>
<sequence length="278" mass="31646">MIESNFLNWLLSIEHPILDFFMSLFQLICYEYIYFIFIPIIYWAIHKQTGFQLLSLFLFSMYVNSFIKDVFMIERPEVTPLDNGYSFPSAHTQAATTFWGYLIPAVTKQWFTIFACLMIALVAFSQLYSGAHWPFDVLGAIIIGAFLVYASYRSLDWTGGMPERIKLSLWVIIPVALFVLSPDQALFSGVLLGAGIGYHLEQTKNRMDIKVTFIRRVIAIIIGLMGIISLQTIGLYLPDQVVIEFIYAIGIGLWITYIAPILFVSLKIYGQQGNKIGV</sequence>